<protein>
    <recommendedName>
        <fullName evidence="4">C2H2-type domain-containing protein</fullName>
    </recommendedName>
</protein>
<organism evidence="2 3">
    <name type="scientific">Aspergillus ellipticus CBS 707.79</name>
    <dbReference type="NCBI Taxonomy" id="1448320"/>
    <lineage>
        <taxon>Eukaryota</taxon>
        <taxon>Fungi</taxon>
        <taxon>Dikarya</taxon>
        <taxon>Ascomycota</taxon>
        <taxon>Pezizomycotina</taxon>
        <taxon>Eurotiomycetes</taxon>
        <taxon>Eurotiomycetidae</taxon>
        <taxon>Eurotiales</taxon>
        <taxon>Aspergillaceae</taxon>
        <taxon>Aspergillus</taxon>
        <taxon>Aspergillus subgen. Circumdati</taxon>
    </lineage>
</organism>
<dbReference type="OrthoDB" id="4493680at2759"/>
<sequence length="792" mass="86324">MEASGGLLDRPITTEARKALVALERCVQASGSRSRLAEAQLARFNLWATNIGVFANSKASVDFRLRDSPDVQRIIINLLDVVGIYAGLALRAELDLLSPNEGGEPDSGLLAGSEPAASRAQPGDLVSCLNDCQVRPPSKLSMGPAYQSVEDTITRLHRLSTAIRNAGVRNPYSRISRLAIVDEDGDDINDLFESYVSRVLRVRYSRLPAVLERRITNAICFRRRRFLYNRLSGQKDDGQDAPQATPNEPDPVPAPAPLQAYSRSHPAMSGAPQRLSVPALTSRTASTFYPHRFQAPRPSQPSVASTASPRTYAPRMHETIPKPPSIPPGQKEAQCPFCPFVIDAKYLTGTRWIKHFLDDLEPYVCLFQGCTSPHGLFASVEQWLSHMKAHPRPATEWVCSMRHAAPTQTVMQSAEEFATHLRDAHPGRFTNMQIERLQTRAARPGSIFSTCLFCDWSMPSASAHERLPGGFNPIDEHIADHLFDLALMSLPQMRNIKGVCEDQRESLAIVSLDSADQNSHSALSQCLSGFDDESCRSPSFSPSADGGITHALMQEAMTAAPSLNVLLPGQQMSAQVPQAASEPPVAVPPTAPQVKAESHVSQPVAQQGQMNTAANAQDAASGKGNKAPSTDQAPRETLLNDAAADAQLPPMQKATRPTASQEGPALVQPKPNMRFTREQLAAMTPEQCAQSGGSISRASAEEAWNNLPARIRTLYDMLANAIPPNDAVTLTVEESAGMSQRLRELTPYLGRLDAPVAFLGTGPFEERDLRMLLVTVSLLLFLRTFTLLMRFI</sequence>
<keyword evidence="3" id="KW-1185">Reference proteome</keyword>
<dbReference type="EMBL" id="KZ826132">
    <property type="protein sequence ID" value="PYH88057.1"/>
    <property type="molecule type" value="Genomic_DNA"/>
</dbReference>
<feature type="region of interest" description="Disordered" evidence="1">
    <location>
        <begin position="103"/>
        <end position="122"/>
    </location>
</feature>
<evidence type="ECO:0000313" key="3">
    <source>
        <dbReference type="Proteomes" id="UP000247810"/>
    </source>
</evidence>
<evidence type="ECO:0000256" key="1">
    <source>
        <dbReference type="SAM" id="MobiDB-lite"/>
    </source>
</evidence>
<evidence type="ECO:0000313" key="2">
    <source>
        <dbReference type="EMBL" id="PYH88057.1"/>
    </source>
</evidence>
<reference evidence="2 3" key="1">
    <citation type="submission" date="2018-02" db="EMBL/GenBank/DDBJ databases">
        <title>The genomes of Aspergillus section Nigri reveals drivers in fungal speciation.</title>
        <authorList>
            <consortium name="DOE Joint Genome Institute"/>
            <person name="Vesth T.C."/>
            <person name="Nybo J."/>
            <person name="Theobald S."/>
            <person name="Brandl J."/>
            <person name="Frisvad J.C."/>
            <person name="Nielsen K.F."/>
            <person name="Lyhne E.K."/>
            <person name="Kogle M.E."/>
            <person name="Kuo A."/>
            <person name="Riley R."/>
            <person name="Clum A."/>
            <person name="Nolan M."/>
            <person name="Lipzen A."/>
            <person name="Salamov A."/>
            <person name="Henrissat B."/>
            <person name="Wiebenga A."/>
            <person name="De vries R.P."/>
            <person name="Grigoriev I.V."/>
            <person name="Mortensen U.H."/>
            <person name="Andersen M.R."/>
            <person name="Baker S.E."/>
        </authorList>
    </citation>
    <scope>NUCLEOTIDE SEQUENCE [LARGE SCALE GENOMIC DNA]</scope>
    <source>
        <strain evidence="2 3">CBS 707.79</strain>
    </source>
</reference>
<proteinExistence type="predicted"/>
<accession>A0A319D0G9</accession>
<feature type="compositionally biased region" description="Polar residues" evidence="1">
    <location>
        <begin position="300"/>
        <end position="309"/>
    </location>
</feature>
<feature type="compositionally biased region" description="Polar residues" evidence="1">
    <location>
        <begin position="599"/>
        <end position="615"/>
    </location>
</feature>
<dbReference type="VEuPathDB" id="FungiDB:BO71DRAFT_150607"/>
<feature type="region of interest" description="Disordered" evidence="1">
    <location>
        <begin position="232"/>
        <end position="275"/>
    </location>
</feature>
<name>A0A319D0G9_9EURO</name>
<dbReference type="Proteomes" id="UP000247810">
    <property type="component" value="Unassembled WGS sequence"/>
</dbReference>
<feature type="compositionally biased region" description="Low complexity" evidence="1">
    <location>
        <begin position="574"/>
        <end position="584"/>
    </location>
</feature>
<dbReference type="PANTHER" id="PTHR35391">
    <property type="entry name" value="C2H2-TYPE DOMAIN-CONTAINING PROTEIN-RELATED"/>
    <property type="match status" value="1"/>
</dbReference>
<dbReference type="AlphaFoldDB" id="A0A319D0G9"/>
<feature type="region of interest" description="Disordered" evidence="1">
    <location>
        <begin position="291"/>
        <end position="319"/>
    </location>
</feature>
<gene>
    <name evidence="2" type="ORF">BO71DRAFT_150607</name>
</gene>
<feature type="region of interest" description="Disordered" evidence="1">
    <location>
        <begin position="574"/>
        <end position="668"/>
    </location>
</feature>
<dbReference type="PANTHER" id="PTHR35391:SF7">
    <property type="entry name" value="C2H2-TYPE DOMAIN-CONTAINING PROTEIN"/>
    <property type="match status" value="1"/>
</dbReference>
<evidence type="ECO:0008006" key="4">
    <source>
        <dbReference type="Google" id="ProtNLM"/>
    </source>
</evidence>